<comment type="similarity">
    <text evidence="1 5">Belongs to the pyridoxamine 5'-phosphate oxidase family.</text>
</comment>
<dbReference type="Pfam" id="PF01243">
    <property type="entry name" value="PNPOx_N"/>
    <property type="match status" value="1"/>
</dbReference>
<evidence type="ECO:0000256" key="1">
    <source>
        <dbReference type="ARBA" id="ARBA00007301"/>
    </source>
</evidence>
<dbReference type="GO" id="GO:0010181">
    <property type="term" value="F:FMN binding"/>
    <property type="evidence" value="ECO:0007669"/>
    <property type="project" value="UniProtKB-UniRule"/>
</dbReference>
<feature type="binding site" evidence="5 6">
    <location>
        <position position="65"/>
    </location>
    <ligand>
        <name>substrate</name>
    </ligand>
</feature>
<reference evidence="11" key="1">
    <citation type="submission" date="2016-10" db="EMBL/GenBank/DDBJ databases">
        <authorList>
            <person name="Varghese N."/>
            <person name="Submissions S."/>
        </authorList>
    </citation>
    <scope>NUCLEOTIDE SEQUENCE [LARGE SCALE GENOMIC DNA]</scope>
    <source>
        <strain evidence="11">IBRC-M 10761</strain>
    </source>
</reference>
<dbReference type="InterPro" id="IPR011576">
    <property type="entry name" value="Pyridox_Oxase_N"/>
</dbReference>
<dbReference type="PANTHER" id="PTHR10851:SF0">
    <property type="entry name" value="PYRIDOXINE-5'-PHOSPHATE OXIDASE"/>
    <property type="match status" value="1"/>
</dbReference>
<evidence type="ECO:0000256" key="4">
    <source>
        <dbReference type="ARBA" id="ARBA00023002"/>
    </source>
</evidence>
<dbReference type="SUPFAM" id="SSF50475">
    <property type="entry name" value="FMN-binding split barrel"/>
    <property type="match status" value="1"/>
</dbReference>
<evidence type="ECO:0000256" key="7">
    <source>
        <dbReference type="PIRSR" id="PIRSR000190-2"/>
    </source>
</evidence>
<dbReference type="EMBL" id="FNZH01000004">
    <property type="protein sequence ID" value="SEJ47420.1"/>
    <property type="molecule type" value="Genomic_DNA"/>
</dbReference>
<feature type="binding site" evidence="5 7">
    <location>
        <begin position="60"/>
        <end position="65"/>
    </location>
    <ligand>
        <name>FMN</name>
        <dbReference type="ChEBI" id="CHEBI:58210"/>
    </ligand>
</feature>
<dbReference type="UniPathway" id="UPA01068">
    <property type="reaction ID" value="UER00304"/>
</dbReference>
<keyword evidence="2 5" id="KW-0285">Flavoprotein</keyword>
<dbReference type="STRING" id="1416801.SAMN05192553_104157"/>
<evidence type="ECO:0000256" key="6">
    <source>
        <dbReference type="PIRSR" id="PIRSR000190-1"/>
    </source>
</evidence>
<comment type="caution">
    <text evidence="5">Lacks conserved residue(s) required for the propagation of feature annotation.</text>
</comment>
<protein>
    <recommendedName>
        <fullName evidence="5">Pyridoxine/pyridoxamine 5'-phosphate oxidase</fullName>
        <ecNumber evidence="5">1.4.3.5</ecNumber>
    </recommendedName>
    <alternativeName>
        <fullName evidence="5">PNP/PMP oxidase</fullName>
        <shortName evidence="5">PNPOx</shortName>
    </alternativeName>
    <alternativeName>
        <fullName evidence="5">Pyridoxal 5'-phosphate synthase</fullName>
    </alternativeName>
</protein>
<comment type="function">
    <text evidence="5">Catalyzes the oxidation of either pyridoxine 5'-phosphate (PNP) or pyridoxamine 5'-phosphate (PMP) into pyridoxal 5'-phosphate (PLP).</text>
</comment>
<feature type="binding site" evidence="5 7">
    <location>
        <position position="193"/>
    </location>
    <ligand>
        <name>FMN</name>
        <dbReference type="ChEBI" id="CHEBI:58210"/>
    </ligand>
</feature>
<dbReference type="AlphaFoldDB" id="A0A1H6ZD18"/>
<dbReference type="GO" id="GO:0008615">
    <property type="term" value="P:pyridoxine biosynthetic process"/>
    <property type="evidence" value="ECO:0007669"/>
    <property type="project" value="UniProtKB-UniRule"/>
</dbReference>
<dbReference type="InterPro" id="IPR012349">
    <property type="entry name" value="Split_barrel_FMN-bd"/>
</dbReference>
<dbReference type="Gene3D" id="2.30.110.10">
    <property type="entry name" value="Electron Transport, Fmn-binding Protein, Chain A"/>
    <property type="match status" value="1"/>
</dbReference>
<evidence type="ECO:0000256" key="2">
    <source>
        <dbReference type="ARBA" id="ARBA00022630"/>
    </source>
</evidence>
<feature type="binding site" evidence="5 7">
    <location>
        <position position="81"/>
    </location>
    <ligand>
        <name>FMN</name>
        <dbReference type="ChEBI" id="CHEBI:58210"/>
    </ligand>
</feature>
<name>A0A1H6ZD18_9BACT</name>
<feature type="binding site" evidence="5 7">
    <location>
        <position position="103"/>
    </location>
    <ligand>
        <name>FMN</name>
        <dbReference type="ChEBI" id="CHEBI:58210"/>
    </ligand>
</feature>
<dbReference type="GO" id="GO:0004733">
    <property type="term" value="F:pyridoxamine phosphate oxidase activity"/>
    <property type="evidence" value="ECO:0007669"/>
    <property type="project" value="UniProtKB-UniRule"/>
</dbReference>
<feature type="domain" description="Pyridoxamine 5'-phosphate oxidase N-terminal" evidence="8">
    <location>
        <begin position="33"/>
        <end position="152"/>
    </location>
</feature>
<evidence type="ECO:0000259" key="8">
    <source>
        <dbReference type="Pfam" id="PF01243"/>
    </source>
</evidence>
<comment type="catalytic activity">
    <reaction evidence="5">
        <text>pyridoxine 5'-phosphate + O2 = pyridoxal 5'-phosphate + H2O2</text>
        <dbReference type="Rhea" id="RHEA:15149"/>
        <dbReference type="ChEBI" id="CHEBI:15379"/>
        <dbReference type="ChEBI" id="CHEBI:16240"/>
        <dbReference type="ChEBI" id="CHEBI:58589"/>
        <dbReference type="ChEBI" id="CHEBI:597326"/>
        <dbReference type="EC" id="1.4.3.5"/>
    </reaction>
</comment>
<dbReference type="PROSITE" id="PS01064">
    <property type="entry name" value="PYRIDOX_OXIDASE"/>
    <property type="match status" value="1"/>
</dbReference>
<comment type="pathway">
    <text evidence="5">Cofactor metabolism; pyridoxal 5'-phosphate salvage; pyridoxal 5'-phosphate from pyridoxamine 5'-phosphate: step 1/1.</text>
</comment>
<comment type="catalytic activity">
    <reaction evidence="5">
        <text>pyridoxamine 5'-phosphate + O2 + H2O = pyridoxal 5'-phosphate + H2O2 + NH4(+)</text>
        <dbReference type="Rhea" id="RHEA:15817"/>
        <dbReference type="ChEBI" id="CHEBI:15377"/>
        <dbReference type="ChEBI" id="CHEBI:15379"/>
        <dbReference type="ChEBI" id="CHEBI:16240"/>
        <dbReference type="ChEBI" id="CHEBI:28938"/>
        <dbReference type="ChEBI" id="CHEBI:58451"/>
        <dbReference type="ChEBI" id="CHEBI:597326"/>
        <dbReference type="EC" id="1.4.3.5"/>
    </reaction>
</comment>
<dbReference type="Proteomes" id="UP000199403">
    <property type="component" value="Unassembled WGS sequence"/>
</dbReference>
<feature type="binding site" evidence="5 7">
    <location>
        <position position="183"/>
    </location>
    <ligand>
        <name>FMN</name>
        <dbReference type="ChEBI" id="CHEBI:58210"/>
    </ligand>
</feature>
<organism evidence="10 11">
    <name type="scientific">Cyclobacterium xiamenense</name>
    <dbReference type="NCBI Taxonomy" id="1297121"/>
    <lineage>
        <taxon>Bacteria</taxon>
        <taxon>Pseudomonadati</taxon>
        <taxon>Bacteroidota</taxon>
        <taxon>Cytophagia</taxon>
        <taxon>Cytophagales</taxon>
        <taxon>Cyclobacteriaceae</taxon>
        <taxon>Cyclobacterium</taxon>
    </lineage>
</organism>
<comment type="pathway">
    <text evidence="5">Cofactor metabolism; pyridoxal 5'-phosphate salvage; pyridoxal 5'-phosphate from pyridoxine 5'-phosphate: step 1/1.</text>
</comment>
<evidence type="ECO:0000259" key="9">
    <source>
        <dbReference type="Pfam" id="PF10590"/>
    </source>
</evidence>
<feature type="binding site" evidence="5 7">
    <location>
        <begin position="138"/>
        <end position="139"/>
    </location>
    <ligand>
        <name>FMN</name>
        <dbReference type="ChEBI" id="CHEBI:58210"/>
    </ligand>
</feature>
<dbReference type="PIRSF" id="PIRSF000190">
    <property type="entry name" value="Pyd_amn-ph_oxd"/>
    <property type="match status" value="1"/>
</dbReference>
<dbReference type="InterPro" id="IPR000659">
    <property type="entry name" value="Pyridox_Oxase"/>
</dbReference>
<feature type="binding site" evidence="5 6">
    <location>
        <position position="129"/>
    </location>
    <ligand>
        <name>substrate</name>
    </ligand>
</feature>
<dbReference type="InterPro" id="IPR019576">
    <property type="entry name" value="Pyridoxamine_oxidase_dimer_C"/>
</dbReference>
<evidence type="ECO:0000256" key="3">
    <source>
        <dbReference type="ARBA" id="ARBA00022643"/>
    </source>
</evidence>
<feature type="binding site" evidence="5 7">
    <location>
        <begin position="74"/>
        <end position="75"/>
    </location>
    <ligand>
        <name>FMN</name>
        <dbReference type="ChEBI" id="CHEBI:58210"/>
    </ligand>
</feature>
<keyword evidence="3 5" id="KW-0288">FMN</keyword>
<dbReference type="NCBIfam" id="NF004231">
    <property type="entry name" value="PRK05679.1"/>
    <property type="match status" value="1"/>
</dbReference>
<accession>A0A1H6ZD18</accession>
<dbReference type="NCBIfam" id="TIGR00558">
    <property type="entry name" value="pdxH"/>
    <property type="match status" value="1"/>
</dbReference>
<dbReference type="EC" id="1.4.3.5" evidence="5"/>
<keyword evidence="5" id="KW-0664">Pyridoxine biosynthesis</keyword>
<proteinExistence type="inferred from homology"/>
<dbReference type="HAMAP" id="MF_01629">
    <property type="entry name" value="PdxH"/>
    <property type="match status" value="1"/>
</dbReference>
<evidence type="ECO:0000313" key="10">
    <source>
        <dbReference type="EMBL" id="SEJ47420.1"/>
    </source>
</evidence>
<feature type="binding site" evidence="5 6">
    <location>
        <position position="125"/>
    </location>
    <ligand>
        <name>substrate</name>
    </ligand>
</feature>
<keyword evidence="4 5" id="KW-0560">Oxidoreductase</keyword>
<comment type="subunit">
    <text evidence="5">Homodimer.</text>
</comment>
<dbReference type="PANTHER" id="PTHR10851">
    <property type="entry name" value="PYRIDOXINE-5-PHOSPHATE OXIDASE"/>
    <property type="match status" value="1"/>
</dbReference>
<feature type="binding site" evidence="5 6">
    <location>
        <begin position="189"/>
        <end position="191"/>
    </location>
    <ligand>
        <name>substrate</name>
    </ligand>
</feature>
<evidence type="ECO:0000256" key="5">
    <source>
        <dbReference type="HAMAP-Rule" id="MF_01629"/>
    </source>
</evidence>
<dbReference type="RefSeq" id="WP_092175315.1">
    <property type="nucleotide sequence ID" value="NZ_FNZH01000004.1"/>
</dbReference>
<dbReference type="OrthoDB" id="9780392at2"/>
<feature type="binding site" evidence="6">
    <location>
        <begin position="7"/>
        <end position="10"/>
    </location>
    <ligand>
        <name>substrate</name>
    </ligand>
</feature>
<feature type="domain" description="Pyridoxine 5'-phosphate oxidase dimerisation C-terminal" evidence="9">
    <location>
        <begin position="170"/>
        <end position="212"/>
    </location>
</feature>
<evidence type="ECO:0000313" key="11">
    <source>
        <dbReference type="Proteomes" id="UP000199403"/>
    </source>
</evidence>
<comment type="cofactor">
    <cofactor evidence="5 7">
        <name>FMN</name>
        <dbReference type="ChEBI" id="CHEBI:58210"/>
    </cofactor>
    <text evidence="5 7">Binds 1 FMN per subunit.</text>
</comment>
<keyword evidence="11" id="KW-1185">Reference proteome</keyword>
<gene>
    <name evidence="5" type="primary">pdxH</name>
    <name evidence="10" type="ORF">SAMN05192553_104157</name>
</gene>
<feature type="binding site" evidence="5 6">
    <location>
        <position position="121"/>
    </location>
    <ligand>
        <name>substrate</name>
    </ligand>
</feature>
<dbReference type="Pfam" id="PF10590">
    <property type="entry name" value="PNP_phzG_C"/>
    <property type="match status" value="1"/>
</dbReference>
<sequence>MKLADIRKEYSSKTLDIKGMKADPLEQFKLWLSEAISAQANEPTAMHLSTVDADLKPDGRIVLLKGVEEGFVFFTNYSSTKGKQLERHPVAALTFFWPELERQVRVAGKVVKASRAESDDYYLSRPPESQVGAWVSPQSQVIPDRAYLEKELAAAVKRFQTEPLNRPEHWGGFRLVPESMEFWQGRPARLHDRIRYTLSPTESLWKMERLAP</sequence>
<dbReference type="InterPro" id="IPR019740">
    <property type="entry name" value="Pyridox_Oxase_CS"/>
</dbReference>